<feature type="domain" description="HTH myb-type" evidence="2">
    <location>
        <begin position="58"/>
        <end position="112"/>
    </location>
</feature>
<dbReference type="CDD" id="cd00167">
    <property type="entry name" value="SANT"/>
    <property type="match status" value="2"/>
</dbReference>
<dbReference type="InterPro" id="IPR050560">
    <property type="entry name" value="MYB_TF"/>
</dbReference>
<dbReference type="EMBL" id="MPUH01000515">
    <property type="protein sequence ID" value="OMJ78567.1"/>
    <property type="molecule type" value="Genomic_DNA"/>
</dbReference>
<dbReference type="PANTHER" id="PTHR45614:SF25">
    <property type="entry name" value="MYB PROTEIN"/>
    <property type="match status" value="1"/>
</dbReference>
<evidence type="ECO:0000313" key="3">
    <source>
        <dbReference type="EMBL" id="OMJ78567.1"/>
    </source>
</evidence>
<dbReference type="SUPFAM" id="SSF46689">
    <property type="entry name" value="Homeodomain-like"/>
    <property type="match status" value="2"/>
</dbReference>
<dbReference type="InterPro" id="IPR017930">
    <property type="entry name" value="Myb_dom"/>
</dbReference>
<dbReference type="GO" id="GO:0000981">
    <property type="term" value="F:DNA-binding transcription factor activity, RNA polymerase II-specific"/>
    <property type="evidence" value="ECO:0007669"/>
    <property type="project" value="TreeGrafter"/>
</dbReference>
<evidence type="ECO:0008006" key="5">
    <source>
        <dbReference type="Google" id="ProtNLM"/>
    </source>
</evidence>
<reference evidence="3 4" key="1">
    <citation type="submission" date="2016-11" db="EMBL/GenBank/DDBJ databases">
        <title>The macronuclear genome of Stentor coeruleus: a giant cell with tiny introns.</title>
        <authorList>
            <person name="Slabodnick M."/>
            <person name="Ruby J.G."/>
            <person name="Reiff S.B."/>
            <person name="Swart E.C."/>
            <person name="Gosai S."/>
            <person name="Prabakaran S."/>
            <person name="Witkowska E."/>
            <person name="Larue G.E."/>
            <person name="Fisher S."/>
            <person name="Freeman R.M."/>
            <person name="Gunawardena J."/>
            <person name="Chu W."/>
            <person name="Stover N.A."/>
            <person name="Gregory B.D."/>
            <person name="Nowacki M."/>
            <person name="Derisi J."/>
            <person name="Roy S.W."/>
            <person name="Marshall W.F."/>
            <person name="Sood P."/>
        </authorList>
    </citation>
    <scope>NUCLEOTIDE SEQUENCE [LARGE SCALE GENOMIC DNA]</scope>
    <source>
        <strain evidence="3">WM001</strain>
    </source>
</reference>
<dbReference type="PROSITE" id="PS50090">
    <property type="entry name" value="MYB_LIKE"/>
    <property type="match status" value="2"/>
</dbReference>
<feature type="domain" description="Myb-like" evidence="1">
    <location>
        <begin position="1"/>
        <end position="57"/>
    </location>
</feature>
<dbReference type="Pfam" id="PF00249">
    <property type="entry name" value="Myb_DNA-binding"/>
    <property type="match status" value="2"/>
</dbReference>
<dbReference type="Proteomes" id="UP000187209">
    <property type="component" value="Unassembled WGS sequence"/>
</dbReference>
<keyword evidence="4" id="KW-1185">Reference proteome</keyword>
<dbReference type="GO" id="GO:0000978">
    <property type="term" value="F:RNA polymerase II cis-regulatory region sequence-specific DNA binding"/>
    <property type="evidence" value="ECO:0007669"/>
    <property type="project" value="TreeGrafter"/>
</dbReference>
<dbReference type="AlphaFoldDB" id="A0A1R2BPA1"/>
<name>A0A1R2BPA1_9CILI</name>
<evidence type="ECO:0000259" key="2">
    <source>
        <dbReference type="PROSITE" id="PS51294"/>
    </source>
</evidence>
<accession>A0A1R2BPA1</accession>
<evidence type="ECO:0000313" key="4">
    <source>
        <dbReference type="Proteomes" id="UP000187209"/>
    </source>
</evidence>
<dbReference type="Gene3D" id="1.10.10.60">
    <property type="entry name" value="Homeodomain-like"/>
    <property type="match status" value="2"/>
</dbReference>
<dbReference type="InterPro" id="IPR001005">
    <property type="entry name" value="SANT/Myb"/>
</dbReference>
<evidence type="ECO:0000259" key="1">
    <source>
        <dbReference type="PROSITE" id="PS50090"/>
    </source>
</evidence>
<feature type="domain" description="HTH myb-type" evidence="2">
    <location>
        <begin position="1"/>
        <end position="57"/>
    </location>
</feature>
<organism evidence="3 4">
    <name type="scientific">Stentor coeruleus</name>
    <dbReference type="NCBI Taxonomy" id="5963"/>
    <lineage>
        <taxon>Eukaryota</taxon>
        <taxon>Sar</taxon>
        <taxon>Alveolata</taxon>
        <taxon>Ciliophora</taxon>
        <taxon>Postciliodesmatophora</taxon>
        <taxon>Heterotrichea</taxon>
        <taxon>Heterotrichida</taxon>
        <taxon>Stentoridae</taxon>
        <taxon>Stentor</taxon>
    </lineage>
</organism>
<gene>
    <name evidence="3" type="ORF">SteCoe_21591</name>
</gene>
<proteinExistence type="predicted"/>
<sequence>MSLKESSWSREEDNLIRKFVIEKKIMKWKFIANILYQTFNRELKSGKQCRERWHDYLDPNIKKDDWSKEEKILIFKLQRKFGNKWSKISKYLPGRTDNSIKNCFYSVIRKNIRKYNKGKADCEKLKGTIKTLLHDPEKKEILFNPSLNRKINISEQSLISEFSTPLSIIYPEVQVPILNPYADSKTQSAYLLYYNQDFTFTSSKLGFNDFTQYPFNHLVNYDYYLYEENLSVCTSEFMKYPINWYLS</sequence>
<comment type="caution">
    <text evidence="3">The sequence shown here is derived from an EMBL/GenBank/DDBJ whole genome shotgun (WGS) entry which is preliminary data.</text>
</comment>
<dbReference type="PANTHER" id="PTHR45614">
    <property type="entry name" value="MYB PROTEIN-RELATED"/>
    <property type="match status" value="1"/>
</dbReference>
<dbReference type="InterPro" id="IPR009057">
    <property type="entry name" value="Homeodomain-like_sf"/>
</dbReference>
<dbReference type="SMART" id="SM00717">
    <property type="entry name" value="SANT"/>
    <property type="match status" value="2"/>
</dbReference>
<protein>
    <recommendedName>
        <fullName evidence="5">Myb-like DNA-binding domain containing protein</fullName>
    </recommendedName>
</protein>
<feature type="domain" description="Myb-like" evidence="1">
    <location>
        <begin position="58"/>
        <end position="108"/>
    </location>
</feature>
<dbReference type="PROSITE" id="PS51294">
    <property type="entry name" value="HTH_MYB"/>
    <property type="match status" value="2"/>
</dbReference>
<dbReference type="GO" id="GO:0005634">
    <property type="term" value="C:nucleus"/>
    <property type="evidence" value="ECO:0007669"/>
    <property type="project" value="TreeGrafter"/>
</dbReference>
<dbReference type="OrthoDB" id="2143914at2759"/>